<evidence type="ECO:0000259" key="1">
    <source>
        <dbReference type="Pfam" id="PF12680"/>
    </source>
</evidence>
<proteinExistence type="predicted"/>
<reference evidence="2 4" key="2">
    <citation type="submission" date="2024-10" db="EMBL/GenBank/DDBJ databases">
        <authorList>
            <person name="Wannawong T."/>
            <person name="Kuncharoen N."/>
            <person name="Mhuantong W."/>
        </authorList>
    </citation>
    <scope>NUCLEOTIDE SEQUENCE [LARGE SCALE GENOMIC DNA]</scope>
    <source>
        <strain evidence="2 4">CALK1-4</strain>
    </source>
</reference>
<dbReference type="Pfam" id="PF12680">
    <property type="entry name" value="SnoaL_2"/>
    <property type="match status" value="1"/>
</dbReference>
<dbReference type="AlphaFoldDB" id="A0A6B3QF55"/>
<evidence type="ECO:0000313" key="4">
    <source>
        <dbReference type="Proteomes" id="UP001610810"/>
    </source>
</evidence>
<feature type="domain" description="SnoaL-like" evidence="1">
    <location>
        <begin position="18"/>
        <end position="112"/>
    </location>
</feature>
<evidence type="ECO:0000313" key="3">
    <source>
        <dbReference type="EMBL" id="NEV85990.1"/>
    </source>
</evidence>
<evidence type="ECO:0000313" key="2">
    <source>
        <dbReference type="EMBL" id="MFI0572692.1"/>
    </source>
</evidence>
<dbReference type="Gene3D" id="3.10.450.50">
    <property type="match status" value="1"/>
</dbReference>
<dbReference type="InterPro" id="IPR032710">
    <property type="entry name" value="NTF2-like_dom_sf"/>
</dbReference>
<dbReference type="EMBL" id="JBIQWK010000003">
    <property type="protein sequence ID" value="MFI0572692.1"/>
    <property type="molecule type" value="Genomic_DNA"/>
</dbReference>
<gene>
    <name evidence="2" type="ORF">ACH3YB_13725</name>
    <name evidence="3" type="ORF">GUR47_04720</name>
</gene>
<keyword evidence="4" id="KW-1185">Reference proteome</keyword>
<dbReference type="SUPFAM" id="SSF54427">
    <property type="entry name" value="NTF2-like"/>
    <property type="match status" value="1"/>
</dbReference>
<name>A0A6B3QF55_STRTE</name>
<dbReference type="RefSeq" id="WP_127894046.1">
    <property type="nucleotide sequence ID" value="NZ_JAAIFS010000001.1"/>
</dbReference>
<comment type="caution">
    <text evidence="3">The sequence shown here is derived from an EMBL/GenBank/DDBJ whole genome shotgun (WGS) entry which is preliminary data.</text>
</comment>
<dbReference type="Proteomes" id="UP001610810">
    <property type="component" value="Unassembled WGS sequence"/>
</dbReference>
<accession>A0A6B3QF55</accession>
<protein>
    <submittedName>
        <fullName evidence="3">Nuclear transport factor 2 family protein</fullName>
    </submittedName>
</protein>
<dbReference type="EMBL" id="JAAIFS010000001">
    <property type="protein sequence ID" value="NEV85990.1"/>
    <property type="molecule type" value="Genomic_DNA"/>
</dbReference>
<sequence>MGTTAGPGFDTEALRRGIEGETAAPLLSLYARDAEVRIVDRYDQPSHPKVLHGRDEIAEMLDDVYSRDMTHRMGRCVVQGDQVAFSEECTYPDGVRVLAESMLSLRDGEIVEQTMIQAWDE</sequence>
<organism evidence="3">
    <name type="scientific">Streptomyces tendae</name>
    <dbReference type="NCBI Taxonomy" id="1932"/>
    <lineage>
        <taxon>Bacteria</taxon>
        <taxon>Bacillati</taxon>
        <taxon>Actinomycetota</taxon>
        <taxon>Actinomycetes</taxon>
        <taxon>Kitasatosporales</taxon>
        <taxon>Streptomycetaceae</taxon>
        <taxon>Streptomyces</taxon>
    </lineage>
</organism>
<reference evidence="3" key="1">
    <citation type="journal article" date="2020" name="Microorganisms">
        <title>Isolation, Genomic and Metabolomic Characterization of Streptomyces tendae VITAKN with Quorum Sensing Inhibitory Activity from Southern India.</title>
        <authorList>
            <person name="Ishaque N.M."/>
            <person name="Burgsdorf I."/>
            <person name="Limlingan Malit J.J."/>
            <person name="Saha S."/>
            <person name="Teta R."/>
            <person name="Ewe D."/>
            <person name="Kannabiran K."/>
            <person name="Hrouzek P."/>
            <person name="Steindler L."/>
            <person name="Costantino V."/>
            <person name="Saurav K."/>
        </authorList>
    </citation>
    <scope>NUCLEOTIDE SEQUENCE</scope>
    <source>
        <strain evidence="3">VITAKN</strain>
    </source>
</reference>
<dbReference type="InterPro" id="IPR037401">
    <property type="entry name" value="SnoaL-like"/>
</dbReference>